<reference evidence="2 3" key="1">
    <citation type="submission" date="2013-09" db="EMBL/GenBank/DDBJ databases">
        <authorList>
            <person name="Zeng Z."/>
            <person name="Chen C."/>
        </authorList>
    </citation>
    <scope>NUCLEOTIDE SEQUENCE [LARGE SCALE GENOMIC DNA]</scope>
    <source>
        <strain evidence="2 3">F44-8</strain>
    </source>
</reference>
<dbReference type="eggNOG" id="COG0607">
    <property type="taxonomic scope" value="Bacteria"/>
</dbReference>
<dbReference type="CDD" id="cd00158">
    <property type="entry name" value="RHOD"/>
    <property type="match status" value="1"/>
</dbReference>
<dbReference type="PANTHER" id="PTHR43031">
    <property type="entry name" value="FAD-DEPENDENT OXIDOREDUCTASE"/>
    <property type="match status" value="1"/>
</dbReference>
<dbReference type="EMBL" id="JRLV01000001">
    <property type="protein sequence ID" value="KGO84546.1"/>
    <property type="molecule type" value="Genomic_DNA"/>
</dbReference>
<dbReference type="PANTHER" id="PTHR43031:SF16">
    <property type="entry name" value="OXIDOREDUCTASE"/>
    <property type="match status" value="1"/>
</dbReference>
<dbReference type="PROSITE" id="PS50206">
    <property type="entry name" value="RHODANESE_3"/>
    <property type="match status" value="1"/>
</dbReference>
<evidence type="ECO:0000313" key="3">
    <source>
        <dbReference type="Proteomes" id="UP000030129"/>
    </source>
</evidence>
<dbReference type="SUPFAM" id="SSF52821">
    <property type="entry name" value="Rhodanese/Cell cycle control phosphatase"/>
    <property type="match status" value="1"/>
</dbReference>
<dbReference type="Pfam" id="PF00581">
    <property type="entry name" value="Rhodanese"/>
    <property type="match status" value="1"/>
</dbReference>
<evidence type="ECO:0000259" key="1">
    <source>
        <dbReference type="PROSITE" id="PS50206"/>
    </source>
</evidence>
<dbReference type="InterPro" id="IPR050229">
    <property type="entry name" value="GlpE_sulfurtransferase"/>
</dbReference>
<sequence>MKNVRQNEWEELVAQDPNAVILDVRTEDECADGTMPNAVCINFFEAQRFFDEIKKMDRDKNYYVYCRSGNRSGMACQAMESLGFKNTINLTGGLLLWKGELV</sequence>
<proteinExistence type="predicted"/>
<name>A0A0A2LYW6_9FLAO</name>
<dbReference type="Gene3D" id="3.40.250.10">
    <property type="entry name" value="Rhodanese-like domain"/>
    <property type="match status" value="1"/>
</dbReference>
<dbReference type="InterPro" id="IPR001763">
    <property type="entry name" value="Rhodanese-like_dom"/>
</dbReference>
<dbReference type="InterPro" id="IPR036873">
    <property type="entry name" value="Rhodanese-like_dom_sf"/>
</dbReference>
<dbReference type="STRING" id="1406840.Q763_02055"/>
<dbReference type="SMART" id="SM00450">
    <property type="entry name" value="RHOD"/>
    <property type="match status" value="1"/>
</dbReference>
<dbReference type="AlphaFoldDB" id="A0A0A2LYW6"/>
<gene>
    <name evidence="2" type="ORF">Q763_02055</name>
</gene>
<dbReference type="RefSeq" id="WP_035130607.1">
    <property type="nucleotide sequence ID" value="NZ_JRLV01000001.1"/>
</dbReference>
<comment type="caution">
    <text evidence="2">The sequence shown here is derived from an EMBL/GenBank/DDBJ whole genome shotgun (WGS) entry which is preliminary data.</text>
</comment>
<accession>A0A0A2LYW6</accession>
<evidence type="ECO:0000313" key="2">
    <source>
        <dbReference type="EMBL" id="KGO84546.1"/>
    </source>
</evidence>
<organism evidence="2 3">
    <name type="scientific">Flavobacterium beibuense F44-8</name>
    <dbReference type="NCBI Taxonomy" id="1406840"/>
    <lineage>
        <taxon>Bacteria</taxon>
        <taxon>Pseudomonadati</taxon>
        <taxon>Bacteroidota</taxon>
        <taxon>Flavobacteriia</taxon>
        <taxon>Flavobacteriales</taxon>
        <taxon>Flavobacteriaceae</taxon>
        <taxon>Flavobacterium</taxon>
    </lineage>
</organism>
<keyword evidence="3" id="KW-1185">Reference proteome</keyword>
<feature type="domain" description="Rhodanese" evidence="1">
    <location>
        <begin position="15"/>
        <end position="102"/>
    </location>
</feature>
<dbReference type="Proteomes" id="UP000030129">
    <property type="component" value="Unassembled WGS sequence"/>
</dbReference>
<protein>
    <submittedName>
        <fullName evidence="2">Rhodanese</fullName>
    </submittedName>
</protein>